<comment type="similarity">
    <text evidence="6">Belongs to the Hyccin family.</text>
</comment>
<name>A0A9P1MZG9_9PELO</name>
<evidence type="ECO:0000256" key="3">
    <source>
        <dbReference type="ARBA" id="ARBA00022475"/>
    </source>
</evidence>
<protein>
    <recommendedName>
        <fullName evidence="9">Hyccin</fullName>
    </recommendedName>
</protein>
<dbReference type="GO" id="GO:0072659">
    <property type="term" value="P:protein localization to plasma membrane"/>
    <property type="evidence" value="ECO:0007669"/>
    <property type="project" value="TreeGrafter"/>
</dbReference>
<dbReference type="PANTHER" id="PTHR31220:SF1">
    <property type="entry name" value="GH21176P"/>
    <property type="match status" value="1"/>
</dbReference>
<keyword evidence="8" id="KW-1185">Reference proteome</keyword>
<evidence type="ECO:0000256" key="2">
    <source>
        <dbReference type="ARBA" id="ARBA00004514"/>
    </source>
</evidence>
<evidence type="ECO:0000313" key="7">
    <source>
        <dbReference type="EMBL" id="CAI5441926.1"/>
    </source>
</evidence>
<comment type="caution">
    <text evidence="7">The sequence shown here is derived from an EMBL/GenBank/DDBJ whole genome shotgun (WGS) entry which is preliminary data.</text>
</comment>
<evidence type="ECO:0000256" key="4">
    <source>
        <dbReference type="ARBA" id="ARBA00022490"/>
    </source>
</evidence>
<keyword evidence="4" id="KW-0963">Cytoplasm</keyword>
<evidence type="ECO:0008006" key="9">
    <source>
        <dbReference type="Google" id="ProtNLM"/>
    </source>
</evidence>
<keyword evidence="3" id="KW-1003">Cell membrane</keyword>
<evidence type="ECO:0000256" key="1">
    <source>
        <dbReference type="ARBA" id="ARBA00004236"/>
    </source>
</evidence>
<dbReference type="EMBL" id="CANHGI010000002">
    <property type="protein sequence ID" value="CAI5441926.1"/>
    <property type="molecule type" value="Genomic_DNA"/>
</dbReference>
<organism evidence="7 8">
    <name type="scientific">Caenorhabditis angaria</name>
    <dbReference type="NCBI Taxonomy" id="860376"/>
    <lineage>
        <taxon>Eukaryota</taxon>
        <taxon>Metazoa</taxon>
        <taxon>Ecdysozoa</taxon>
        <taxon>Nematoda</taxon>
        <taxon>Chromadorea</taxon>
        <taxon>Rhabditida</taxon>
        <taxon>Rhabditina</taxon>
        <taxon>Rhabditomorpha</taxon>
        <taxon>Rhabditoidea</taxon>
        <taxon>Rhabditidae</taxon>
        <taxon>Peloderinae</taxon>
        <taxon>Caenorhabditis</taxon>
    </lineage>
</organism>
<dbReference type="GO" id="GO:0005829">
    <property type="term" value="C:cytosol"/>
    <property type="evidence" value="ECO:0007669"/>
    <property type="project" value="UniProtKB-SubCell"/>
</dbReference>
<dbReference type="PANTHER" id="PTHR31220">
    <property type="entry name" value="HYCCIN RELATED"/>
    <property type="match status" value="1"/>
</dbReference>
<dbReference type="AlphaFoldDB" id="A0A9P1MZG9"/>
<dbReference type="OrthoDB" id="18937at2759"/>
<proteinExistence type="inferred from homology"/>
<dbReference type="Pfam" id="PF09790">
    <property type="entry name" value="Hyccin"/>
    <property type="match status" value="1"/>
</dbReference>
<accession>A0A9P1MZG9</accession>
<dbReference type="Proteomes" id="UP001152747">
    <property type="component" value="Unassembled WGS sequence"/>
</dbReference>
<reference evidence="7" key="1">
    <citation type="submission" date="2022-11" db="EMBL/GenBank/DDBJ databases">
        <authorList>
            <person name="Kikuchi T."/>
        </authorList>
    </citation>
    <scope>NUCLEOTIDE SEQUENCE</scope>
    <source>
        <strain evidence="7">PS1010</strain>
    </source>
</reference>
<dbReference type="GO" id="GO:0046854">
    <property type="term" value="P:phosphatidylinositol phosphate biosynthetic process"/>
    <property type="evidence" value="ECO:0007669"/>
    <property type="project" value="TreeGrafter"/>
</dbReference>
<evidence type="ECO:0000256" key="5">
    <source>
        <dbReference type="ARBA" id="ARBA00023136"/>
    </source>
</evidence>
<dbReference type="GO" id="GO:0005886">
    <property type="term" value="C:plasma membrane"/>
    <property type="evidence" value="ECO:0007669"/>
    <property type="project" value="UniProtKB-SubCell"/>
</dbReference>
<gene>
    <name evidence="7" type="ORF">CAMP_LOCUS4563</name>
</gene>
<sequence>MNSEQISEFLLDLERTVGTSFSQPKPQEQQQPSNGNEKKEDLELFRKFLTKSAPNTLYVINYINSNYTDIDLVQSIIGQILSLYYKGGILRLYALQYVPGFIALYLLALSKKQQKSATLFETFFVAVYNEEIVVDPNSDVKKVEEVRIPSIRYPSIYHDPSKMQSHSEVSTIRPGSIASVLTTVRIGPFPTYPLITASNKFVVLSRILKSINQSLFVVSSEVVSRHICLATLSICRSGFSFPDTGFNNKVLENEQSQEVIEDFTRKPRQHVASNLLLEFLTGSYLALFNGCADLALRAIDSIHLRAQYEMLPEVLLVVNSIRNSLLDNPLSKEKRGELMWTRQYKEKRKDMVTNASLRMKRMPEDIPVQEQIKEKEHSKLGELMEEGMDHLHDLKKKVVGIGLHHKIHRRRKSVEHEETELQPIKEEKPLGAEFSSSEVESTAEKDIVLNSDDLERRLRDATIVEHDYQKELVAKGIVRNSQEEGEHDGSFTIAGLRHMDSDEFTAYR</sequence>
<comment type="subcellular location">
    <subcellularLocation>
        <location evidence="1">Cell membrane</location>
    </subcellularLocation>
    <subcellularLocation>
        <location evidence="2">Cytoplasm</location>
        <location evidence="2">Cytosol</location>
    </subcellularLocation>
</comment>
<evidence type="ECO:0000256" key="6">
    <source>
        <dbReference type="ARBA" id="ARBA00034482"/>
    </source>
</evidence>
<dbReference type="InterPro" id="IPR018619">
    <property type="entry name" value="Hyccin"/>
</dbReference>
<keyword evidence="5" id="KW-0472">Membrane</keyword>
<evidence type="ECO:0000313" key="8">
    <source>
        <dbReference type="Proteomes" id="UP001152747"/>
    </source>
</evidence>